<comment type="caution">
    <text evidence="1">The sequence shown here is derived from an EMBL/GenBank/DDBJ whole genome shotgun (WGS) entry which is preliminary data.</text>
</comment>
<evidence type="ECO:0000313" key="2">
    <source>
        <dbReference type="Proteomes" id="UP000176666"/>
    </source>
</evidence>
<gene>
    <name evidence="1" type="ORF">A3F02_01685</name>
</gene>
<accession>A0A1F5GTN8</accession>
<organism evidence="1 2">
    <name type="scientific">Candidatus Curtissbacteria bacterium RIFCSPHIGHO2_12_FULL_38_9b</name>
    <dbReference type="NCBI Taxonomy" id="1797720"/>
    <lineage>
        <taxon>Bacteria</taxon>
        <taxon>Candidatus Curtissiibacteriota</taxon>
    </lineage>
</organism>
<name>A0A1F5GTN8_9BACT</name>
<dbReference type="EMBL" id="MFBJ01000062">
    <property type="protein sequence ID" value="OGD95147.1"/>
    <property type="molecule type" value="Genomic_DNA"/>
</dbReference>
<protein>
    <recommendedName>
        <fullName evidence="3">Phospholipid/glycerol acyltransferase domain-containing protein</fullName>
    </recommendedName>
</protein>
<dbReference type="SUPFAM" id="SSF69593">
    <property type="entry name" value="Glycerol-3-phosphate (1)-acyltransferase"/>
    <property type="match status" value="1"/>
</dbReference>
<proteinExistence type="predicted"/>
<evidence type="ECO:0008006" key="3">
    <source>
        <dbReference type="Google" id="ProtNLM"/>
    </source>
</evidence>
<reference evidence="1 2" key="1">
    <citation type="journal article" date="2016" name="Nat. Commun.">
        <title>Thousands of microbial genomes shed light on interconnected biogeochemical processes in an aquifer system.</title>
        <authorList>
            <person name="Anantharaman K."/>
            <person name="Brown C.T."/>
            <person name="Hug L.A."/>
            <person name="Sharon I."/>
            <person name="Castelle C.J."/>
            <person name="Probst A.J."/>
            <person name="Thomas B.C."/>
            <person name="Singh A."/>
            <person name="Wilkins M.J."/>
            <person name="Karaoz U."/>
            <person name="Brodie E.L."/>
            <person name="Williams K.H."/>
            <person name="Hubbard S.S."/>
            <person name="Banfield J.F."/>
        </authorList>
    </citation>
    <scope>NUCLEOTIDE SEQUENCE [LARGE SCALE GENOMIC DNA]</scope>
</reference>
<evidence type="ECO:0000313" key="1">
    <source>
        <dbReference type="EMBL" id="OGD95147.1"/>
    </source>
</evidence>
<sequence>MVEREISNNTKLPITEPRNGPLSIAADWYARLNLVPNEARKFITSEILPSFLTGKLRSLGEDSNKLLKFLEDKDRVYDTENIPKKGPVIFIANHWTKGPFRGNWTHLLITREVAKVREDSFRDIRWIINGNISVPVSGLSIPFTNKYIMMMAETYSLHAIGRKNNPRVPFEIMRSFKRGDLIGIYPEGDWSTKLKEGNAIAGAIISALARKRPDGFICPVGVYSDTEDNVYSRFGRPLKMSQILELSYPMPSSKEQRDIVHQRVADFLMRNINPLVPRWYRLEALKA</sequence>
<dbReference type="AlphaFoldDB" id="A0A1F5GTN8"/>
<dbReference type="Proteomes" id="UP000176666">
    <property type="component" value="Unassembled WGS sequence"/>
</dbReference>